<evidence type="ECO:0000313" key="3">
    <source>
        <dbReference type="Proteomes" id="UP000649753"/>
    </source>
</evidence>
<dbReference type="GO" id="GO:0016747">
    <property type="term" value="F:acyltransferase activity, transferring groups other than amino-acyl groups"/>
    <property type="evidence" value="ECO:0007669"/>
    <property type="project" value="InterPro"/>
</dbReference>
<name>A0A927MFS3_9ACTN</name>
<evidence type="ECO:0000259" key="1">
    <source>
        <dbReference type="PROSITE" id="PS51186"/>
    </source>
</evidence>
<reference evidence="2" key="1">
    <citation type="submission" date="2020-10" db="EMBL/GenBank/DDBJ databases">
        <title>Sequencing the genomes of 1000 actinobacteria strains.</title>
        <authorList>
            <person name="Klenk H.-P."/>
        </authorList>
    </citation>
    <scope>NUCLEOTIDE SEQUENCE</scope>
    <source>
        <strain evidence="2">DSM 46832</strain>
    </source>
</reference>
<dbReference type="PANTHER" id="PTHR43792:SF1">
    <property type="entry name" value="N-ACETYLTRANSFERASE DOMAIN-CONTAINING PROTEIN"/>
    <property type="match status" value="1"/>
</dbReference>
<dbReference type="RefSeq" id="WP_192770084.1">
    <property type="nucleotide sequence ID" value="NZ_JADBEB010000001.1"/>
</dbReference>
<dbReference type="InterPro" id="IPR000182">
    <property type="entry name" value="GNAT_dom"/>
</dbReference>
<evidence type="ECO:0000313" key="2">
    <source>
        <dbReference type="EMBL" id="MBE1490883.1"/>
    </source>
</evidence>
<feature type="domain" description="N-acetyltransferase" evidence="1">
    <location>
        <begin position="9"/>
        <end position="170"/>
    </location>
</feature>
<protein>
    <submittedName>
        <fullName evidence="2">RimJ/RimL family protein N-acetyltransferase</fullName>
    </submittedName>
</protein>
<dbReference type="SUPFAM" id="SSF55729">
    <property type="entry name" value="Acyl-CoA N-acyltransferases (Nat)"/>
    <property type="match status" value="1"/>
</dbReference>
<dbReference type="Gene3D" id="3.40.630.30">
    <property type="match status" value="1"/>
</dbReference>
<dbReference type="AlphaFoldDB" id="A0A927MFS3"/>
<keyword evidence="3" id="KW-1185">Reference proteome</keyword>
<proteinExistence type="predicted"/>
<organism evidence="2 3">
    <name type="scientific">Plantactinospora soyae</name>
    <dbReference type="NCBI Taxonomy" id="1544732"/>
    <lineage>
        <taxon>Bacteria</taxon>
        <taxon>Bacillati</taxon>
        <taxon>Actinomycetota</taxon>
        <taxon>Actinomycetes</taxon>
        <taxon>Micromonosporales</taxon>
        <taxon>Micromonosporaceae</taxon>
        <taxon>Plantactinospora</taxon>
    </lineage>
</organism>
<accession>A0A927MFS3</accession>
<gene>
    <name evidence="2" type="ORF">H4W31_006521</name>
</gene>
<dbReference type="Proteomes" id="UP000649753">
    <property type="component" value="Unassembled WGS sequence"/>
</dbReference>
<comment type="caution">
    <text evidence="2">The sequence shown here is derived from an EMBL/GenBank/DDBJ whole genome shotgun (WGS) entry which is preliminary data.</text>
</comment>
<dbReference type="PROSITE" id="PS51186">
    <property type="entry name" value="GNAT"/>
    <property type="match status" value="1"/>
</dbReference>
<dbReference type="InterPro" id="IPR016181">
    <property type="entry name" value="Acyl_CoA_acyltransferase"/>
</dbReference>
<dbReference type="Pfam" id="PF13302">
    <property type="entry name" value="Acetyltransf_3"/>
    <property type="match status" value="1"/>
</dbReference>
<dbReference type="EMBL" id="JADBEB010000001">
    <property type="protein sequence ID" value="MBE1490883.1"/>
    <property type="molecule type" value="Genomic_DNA"/>
</dbReference>
<dbReference type="InterPro" id="IPR051531">
    <property type="entry name" value="N-acetyltransferase"/>
</dbReference>
<dbReference type="PANTHER" id="PTHR43792">
    <property type="entry name" value="GNAT FAMILY, PUTATIVE (AFU_ORTHOLOGUE AFUA_3G00765)-RELATED-RELATED"/>
    <property type="match status" value="1"/>
</dbReference>
<sequence length="181" mass="20235">MIILKTDRLTLRGWRDDDLDALAVMNADPEVMRYIMDGSVRDRRQSAEGLRKMVATWEERGYGLFAVEIRDSGVLIGWAGLTVPDFLPEVMPAVEIGWRLDRASWGCGYATEAARAAMRFGFLDCGLDRIISIRQVENARSARVMEKLGLAYEFETVVPGHDLPVAVHAITGGQYRVRFGG</sequence>